<dbReference type="PANTHER" id="PTHR11721:SF3">
    <property type="entry name" value="LARGE RIBOSOMAL SUBUNIT PROTEIN UL15"/>
    <property type="match status" value="1"/>
</dbReference>
<feature type="region of interest" description="Disordered" evidence="7">
    <location>
        <begin position="1"/>
        <end position="37"/>
    </location>
</feature>
<evidence type="ECO:0000256" key="4">
    <source>
        <dbReference type="ARBA" id="ARBA00035200"/>
    </source>
</evidence>
<dbReference type="InterPro" id="IPR036227">
    <property type="entry name" value="Ribosomal_uL15/eL18_sf"/>
</dbReference>
<keyword evidence="10" id="KW-1185">Reference proteome</keyword>
<evidence type="ECO:0000256" key="5">
    <source>
        <dbReference type="HAMAP-Rule" id="MF_01341"/>
    </source>
</evidence>
<dbReference type="SUPFAM" id="SSF52080">
    <property type="entry name" value="Ribosomal proteins L15p and L18e"/>
    <property type="match status" value="1"/>
</dbReference>
<evidence type="ECO:0000256" key="3">
    <source>
        <dbReference type="ARBA" id="ARBA00023274"/>
    </source>
</evidence>
<comment type="subunit">
    <text evidence="5">Part of the 50S ribosomal subunit.</text>
</comment>
<keyword evidence="3 5" id="KW-0687">Ribonucleoprotein</keyword>
<protein>
    <recommendedName>
        <fullName evidence="4 5">Large ribosomal subunit protein uL15</fullName>
    </recommendedName>
</protein>
<evidence type="ECO:0000256" key="6">
    <source>
        <dbReference type="RuleBase" id="RU003888"/>
    </source>
</evidence>
<evidence type="ECO:0000256" key="1">
    <source>
        <dbReference type="ARBA" id="ARBA00007320"/>
    </source>
</evidence>
<dbReference type="InterPro" id="IPR021131">
    <property type="entry name" value="Ribosomal_uL15/eL18"/>
</dbReference>
<evidence type="ECO:0000313" key="10">
    <source>
        <dbReference type="Proteomes" id="UP000646946"/>
    </source>
</evidence>
<dbReference type="Gene3D" id="3.100.10.10">
    <property type="match status" value="1"/>
</dbReference>
<dbReference type="Pfam" id="PF00828">
    <property type="entry name" value="Ribosomal_L27A"/>
    <property type="match status" value="1"/>
</dbReference>
<keyword evidence="5" id="KW-0694">RNA-binding</keyword>
<dbReference type="InterPro" id="IPR027386">
    <property type="entry name" value="Rbsml_uL15_N"/>
</dbReference>
<dbReference type="GO" id="GO:0003735">
    <property type="term" value="F:structural constituent of ribosome"/>
    <property type="evidence" value="ECO:0007669"/>
    <property type="project" value="InterPro"/>
</dbReference>
<gene>
    <name evidence="5" type="primary">rpl15</name>
    <name evidence="9" type="ORF">H1016_03115</name>
</gene>
<dbReference type="Gene3D" id="4.10.990.10">
    <property type="match status" value="1"/>
</dbReference>
<dbReference type="InterPro" id="IPR001196">
    <property type="entry name" value="Ribosomal_uL15_CS"/>
</dbReference>
<dbReference type="GO" id="GO:0019843">
    <property type="term" value="F:rRNA binding"/>
    <property type="evidence" value="ECO:0007669"/>
    <property type="project" value="UniProtKB-UniRule"/>
</dbReference>
<proteinExistence type="inferred from homology"/>
<dbReference type="InterPro" id="IPR030878">
    <property type="entry name" value="Ribosomal_uL15"/>
</dbReference>
<feature type="domain" description="Large ribosomal subunit protein uL15/eL18" evidence="8">
    <location>
        <begin position="70"/>
        <end position="127"/>
    </location>
</feature>
<accession>A0A832XLY6</accession>
<evidence type="ECO:0000259" key="8">
    <source>
        <dbReference type="Pfam" id="PF00828"/>
    </source>
</evidence>
<dbReference type="GO" id="GO:0006412">
    <property type="term" value="P:translation"/>
    <property type="evidence" value="ECO:0007669"/>
    <property type="project" value="UniProtKB-UniRule"/>
</dbReference>
<dbReference type="Proteomes" id="UP000646946">
    <property type="component" value="Unassembled WGS sequence"/>
</dbReference>
<reference evidence="9 10" key="1">
    <citation type="journal article" name="Nat. Commun.">
        <title>Undinarchaeota illuminate DPANN phylogeny and the impact of gene transfer on archaeal evolution.</title>
        <authorList>
            <person name="Dombrowski N."/>
            <person name="Williams T.A."/>
            <person name="Sun J."/>
            <person name="Woodcroft B.J."/>
            <person name="Lee J.H."/>
            <person name="Minh B.Q."/>
            <person name="Rinke C."/>
            <person name="Spang A."/>
        </authorList>
    </citation>
    <scope>NUCLEOTIDE SEQUENCE [LARGE SCALE GENOMIC DNA]</scope>
    <source>
        <strain evidence="9">MAG_bin1129</strain>
    </source>
</reference>
<evidence type="ECO:0000313" key="9">
    <source>
        <dbReference type="EMBL" id="HIK00503.1"/>
    </source>
</evidence>
<sequence>MSKSKPRKIRNLRGRKTGFGAKKKHRGAGSRGGRGKAGWHKYKWSYVTTYAPGHFKKPSMKPKPDTVHAINLWQINEMAAKQNLKEINLENYKVLSSGKISHPLVVKAAAFSEKAKEKIQGAGGKAEIIKKQKGVVEKKA</sequence>
<dbReference type="AlphaFoldDB" id="A0A832XLY6"/>
<dbReference type="HAMAP" id="MF_01341">
    <property type="entry name" value="Ribosomal_uL15"/>
    <property type="match status" value="1"/>
</dbReference>
<evidence type="ECO:0000256" key="7">
    <source>
        <dbReference type="SAM" id="MobiDB-lite"/>
    </source>
</evidence>
<organism evidence="9 10">
    <name type="scientific">Candidatus Naiadarchaeum limnaeum</name>
    <dbReference type="NCBI Taxonomy" id="2756139"/>
    <lineage>
        <taxon>Archaea</taxon>
        <taxon>Candidatus Undinarchaeota</taxon>
        <taxon>Candidatus Undinarchaeia</taxon>
        <taxon>Candidatus Naiadarchaeales</taxon>
        <taxon>Candidatus Naiadarchaeaceae</taxon>
        <taxon>Candidatus Naiadarchaeum</taxon>
    </lineage>
</organism>
<keyword evidence="5" id="KW-0699">rRNA-binding</keyword>
<evidence type="ECO:0000256" key="2">
    <source>
        <dbReference type="ARBA" id="ARBA00022980"/>
    </source>
</evidence>
<name>A0A832XLY6_9ARCH</name>
<dbReference type="PROSITE" id="PS00475">
    <property type="entry name" value="RIBOSOMAL_L15"/>
    <property type="match status" value="1"/>
</dbReference>
<comment type="caution">
    <text evidence="9">The sequence shown here is derived from an EMBL/GenBank/DDBJ whole genome shotgun (WGS) entry which is preliminary data.</text>
</comment>
<keyword evidence="2 5" id="KW-0689">Ribosomal protein</keyword>
<dbReference type="EMBL" id="DVAB01000024">
    <property type="protein sequence ID" value="HIK00503.1"/>
    <property type="molecule type" value="Genomic_DNA"/>
</dbReference>
<comment type="similarity">
    <text evidence="1 5 6">Belongs to the universal ribosomal protein uL15 family.</text>
</comment>
<comment type="function">
    <text evidence="5">Binds to the 23S rRNA.</text>
</comment>
<dbReference type="GO" id="GO:0022625">
    <property type="term" value="C:cytosolic large ribosomal subunit"/>
    <property type="evidence" value="ECO:0007669"/>
    <property type="project" value="TreeGrafter"/>
</dbReference>
<dbReference type="PANTHER" id="PTHR11721">
    <property type="entry name" value="60S RIBOSOMAL PROTEIN L27A"/>
    <property type="match status" value="1"/>
</dbReference>